<evidence type="ECO:0000313" key="12">
    <source>
        <dbReference type="Proteomes" id="UP000287866"/>
    </source>
</evidence>
<comment type="subcellular location">
    <subcellularLocation>
        <location evidence="1">Cell membrane</location>
        <topology evidence="1">Multi-pass membrane protein</topology>
    </subcellularLocation>
</comment>
<organism evidence="11 12">
    <name type="scientific">Phycicoccus flavus</name>
    <dbReference type="NCBI Taxonomy" id="2502783"/>
    <lineage>
        <taxon>Bacteria</taxon>
        <taxon>Bacillati</taxon>
        <taxon>Actinomycetota</taxon>
        <taxon>Actinomycetes</taxon>
        <taxon>Micrococcales</taxon>
        <taxon>Intrasporangiaceae</taxon>
        <taxon>Phycicoccus</taxon>
    </lineage>
</organism>
<name>A0A8T6RCJ6_9MICO</name>
<accession>A0A8T6RCJ6</accession>
<gene>
    <name evidence="11" type="ORF">EPD83_017770</name>
</gene>
<evidence type="ECO:0000256" key="7">
    <source>
        <dbReference type="SAM" id="MobiDB-lite"/>
    </source>
</evidence>
<evidence type="ECO:0000256" key="8">
    <source>
        <dbReference type="SAM" id="Phobius"/>
    </source>
</evidence>
<keyword evidence="12" id="KW-1185">Reference proteome</keyword>
<feature type="transmembrane region" description="Helical" evidence="8">
    <location>
        <begin position="172"/>
        <end position="202"/>
    </location>
</feature>
<feature type="region of interest" description="Disordered" evidence="7">
    <location>
        <begin position="1"/>
        <end position="27"/>
    </location>
</feature>
<dbReference type="RefSeq" id="WP_165566949.1">
    <property type="nucleotide sequence ID" value="NZ_SAYU02000081.1"/>
</dbReference>
<keyword evidence="5 8" id="KW-0472">Membrane</keyword>
<feature type="transmembrane region" description="Helical" evidence="8">
    <location>
        <begin position="354"/>
        <end position="372"/>
    </location>
</feature>
<feature type="transmembrane region" description="Helical" evidence="8">
    <location>
        <begin position="378"/>
        <end position="399"/>
    </location>
</feature>
<dbReference type="GO" id="GO:0015744">
    <property type="term" value="P:succinate transport"/>
    <property type="evidence" value="ECO:0007669"/>
    <property type="project" value="TreeGrafter"/>
</dbReference>
<feature type="transmembrane region" description="Helical" evidence="8">
    <location>
        <begin position="328"/>
        <end position="347"/>
    </location>
</feature>
<feature type="transmembrane region" description="Helical" evidence="8">
    <location>
        <begin position="448"/>
        <end position="470"/>
    </location>
</feature>
<feature type="transmembrane region" description="Helical" evidence="8">
    <location>
        <begin position="214"/>
        <end position="235"/>
    </location>
</feature>
<dbReference type="InterPro" id="IPR010619">
    <property type="entry name" value="ThrE-like_N"/>
</dbReference>
<dbReference type="EMBL" id="SAYU02000081">
    <property type="protein sequence ID" value="NHA69891.1"/>
    <property type="molecule type" value="Genomic_DNA"/>
</dbReference>
<evidence type="ECO:0000256" key="4">
    <source>
        <dbReference type="ARBA" id="ARBA00022989"/>
    </source>
</evidence>
<feature type="transmembrane region" description="Helical" evidence="8">
    <location>
        <begin position="406"/>
        <end position="428"/>
    </location>
</feature>
<evidence type="ECO:0000256" key="5">
    <source>
        <dbReference type="ARBA" id="ARBA00023136"/>
    </source>
</evidence>
<proteinExistence type="inferred from homology"/>
<feature type="transmembrane region" description="Helical" evidence="8">
    <location>
        <begin position="247"/>
        <end position="265"/>
    </location>
</feature>
<dbReference type="Pfam" id="PF12821">
    <property type="entry name" value="ThrE_2"/>
    <property type="match status" value="1"/>
</dbReference>
<evidence type="ECO:0000259" key="10">
    <source>
        <dbReference type="Pfam" id="PF12821"/>
    </source>
</evidence>
<feature type="compositionally biased region" description="Low complexity" evidence="7">
    <location>
        <begin position="480"/>
        <end position="489"/>
    </location>
</feature>
<reference evidence="11" key="1">
    <citation type="submission" date="2020-03" db="EMBL/GenBank/DDBJ databases">
        <title>Phycicoccus flavus sp. nov., a novel endophytic actinobacterium isolated from branch of Kandelia candel.</title>
        <authorList>
            <person name="Tuo L."/>
        </authorList>
    </citation>
    <scope>NUCLEOTIDE SEQUENCE</scope>
    <source>
        <strain evidence="11">CMS6Z-2</strain>
    </source>
</reference>
<sequence length="528" mass="54645">MSTPKPRAQPRRPRMLRGDVPTEPMPMADLLRRSPYRHARITDERAQDPQVRRALDLALRVGELMLRCGAGAPQVEGSMAAVAAAAGVDKIELDITMQSVLVQATSSDGEQHTLLKVVRHSRFDYGRLVAVHRLVQSLVAEELTVAEASDRMRAIERHRRNFPQWAVSVANVFLASAVAVLIGAGAVAAGVTALVVLAVQGIARSHAKVGLPEFYANALNAFAATLLAGVAFVLGALDVIPLSETDFAFIVAGGIVAMLPGRTMASAIEDVIFGYPLTGAGRLLAVLLSLTGLIIGIASGLGALLSLTETTGASFVSPAVLDLRVSEAPLVPGLVASLVVGLAAAVTVQSRHRLIVPVGLITVGGVAVYSVLVRAFDIGTITATGIAAVAIGVGGRFVGQRMEAPSMVLVVPASFGLLPGLVIFRGLYEMVAQGADQGLLSLQSGITTLLGAGAALLAIATGTVLGEFLAAPWDRRMRGAPARAAQSAAETGDGRPTEGSAGGSWHGGEDGSEFYGPSYGSDDDVPER</sequence>
<dbReference type="AlphaFoldDB" id="A0A8T6RCJ6"/>
<keyword evidence="4 8" id="KW-1133">Transmembrane helix</keyword>
<dbReference type="Proteomes" id="UP000287866">
    <property type="component" value="Unassembled WGS sequence"/>
</dbReference>
<feature type="region of interest" description="Disordered" evidence="7">
    <location>
        <begin position="480"/>
        <end position="528"/>
    </location>
</feature>
<dbReference type="GO" id="GO:0022857">
    <property type="term" value="F:transmembrane transporter activity"/>
    <property type="evidence" value="ECO:0007669"/>
    <property type="project" value="InterPro"/>
</dbReference>
<comment type="similarity">
    <text evidence="6">Belongs to the ThrE exporter (TC 2.A.79) family.</text>
</comment>
<evidence type="ECO:0000256" key="3">
    <source>
        <dbReference type="ARBA" id="ARBA00022692"/>
    </source>
</evidence>
<keyword evidence="2" id="KW-1003">Cell membrane</keyword>
<comment type="caution">
    <text evidence="11">The sequence shown here is derived from an EMBL/GenBank/DDBJ whole genome shotgun (WGS) entry which is preliminary data.</text>
</comment>
<keyword evidence="3 8" id="KW-0812">Transmembrane</keyword>
<evidence type="ECO:0000313" key="11">
    <source>
        <dbReference type="EMBL" id="NHA69891.1"/>
    </source>
</evidence>
<dbReference type="InterPro" id="IPR024528">
    <property type="entry name" value="ThrE_2"/>
</dbReference>
<feature type="domain" description="Threonine/Serine exporter ThrE" evidence="10">
    <location>
        <begin position="335"/>
        <end position="467"/>
    </location>
</feature>
<dbReference type="GO" id="GO:0005886">
    <property type="term" value="C:plasma membrane"/>
    <property type="evidence" value="ECO:0007669"/>
    <property type="project" value="UniProtKB-SubCell"/>
</dbReference>
<dbReference type="Pfam" id="PF06738">
    <property type="entry name" value="ThrE"/>
    <property type="match status" value="1"/>
</dbReference>
<evidence type="ECO:0000256" key="2">
    <source>
        <dbReference type="ARBA" id="ARBA00022475"/>
    </source>
</evidence>
<evidence type="ECO:0000256" key="1">
    <source>
        <dbReference type="ARBA" id="ARBA00004651"/>
    </source>
</evidence>
<dbReference type="PANTHER" id="PTHR34390">
    <property type="entry name" value="UPF0442 PROTEIN YJJB-RELATED"/>
    <property type="match status" value="1"/>
</dbReference>
<evidence type="ECO:0000256" key="6">
    <source>
        <dbReference type="ARBA" id="ARBA00034125"/>
    </source>
</evidence>
<feature type="transmembrane region" description="Helical" evidence="8">
    <location>
        <begin position="286"/>
        <end position="308"/>
    </location>
</feature>
<feature type="domain" description="Threonine/serine exporter-like N-terminal" evidence="9">
    <location>
        <begin position="56"/>
        <end position="301"/>
    </location>
</feature>
<dbReference type="InterPro" id="IPR050539">
    <property type="entry name" value="ThrE_Dicarb/AminoAcid_Exp"/>
</dbReference>
<protein>
    <submittedName>
        <fullName evidence="11">Threonine/serine exporter family protein</fullName>
    </submittedName>
</protein>
<evidence type="ECO:0000259" key="9">
    <source>
        <dbReference type="Pfam" id="PF06738"/>
    </source>
</evidence>
<dbReference type="PANTHER" id="PTHR34390:SF2">
    <property type="entry name" value="SUCCINATE TRANSPORTER SUBUNIT YJJP-RELATED"/>
    <property type="match status" value="1"/>
</dbReference>